<dbReference type="EMBL" id="JAMYWD010000007">
    <property type="protein sequence ID" value="KAJ4965616.1"/>
    <property type="molecule type" value="Genomic_DNA"/>
</dbReference>
<comment type="caution">
    <text evidence="1">The sequence shown here is derived from an EMBL/GenBank/DDBJ whole genome shotgun (WGS) entry which is preliminary data.</text>
</comment>
<protein>
    <recommendedName>
        <fullName evidence="3">AT5G11810-like protein</fullName>
    </recommendedName>
</protein>
<dbReference type="Proteomes" id="UP001141806">
    <property type="component" value="Unassembled WGS sequence"/>
</dbReference>
<evidence type="ECO:0000313" key="1">
    <source>
        <dbReference type="EMBL" id="KAJ4965616.1"/>
    </source>
</evidence>
<keyword evidence="2" id="KW-1185">Reference proteome</keyword>
<organism evidence="1 2">
    <name type="scientific">Protea cynaroides</name>
    <dbReference type="NCBI Taxonomy" id="273540"/>
    <lineage>
        <taxon>Eukaryota</taxon>
        <taxon>Viridiplantae</taxon>
        <taxon>Streptophyta</taxon>
        <taxon>Embryophyta</taxon>
        <taxon>Tracheophyta</taxon>
        <taxon>Spermatophyta</taxon>
        <taxon>Magnoliopsida</taxon>
        <taxon>Proteales</taxon>
        <taxon>Proteaceae</taxon>
        <taxon>Protea</taxon>
    </lineage>
</organism>
<accession>A0A9Q0K848</accession>
<name>A0A9Q0K848_9MAGN</name>
<sequence length="305" mass="33668">MADKPSRGLVLYGDGLAHLISPSHTNLHSLAAQGVCGFLSLPHSPHAETEDERVVRELAQLLDSNDAYISNDGERAVECQQTSLLPTISERFMGLRAAILATNANVKCFGRKLGFTVFQIDELTNCLNGSPQDVIVSEILKLLGFEEGRILETSEFDLVLLHIGQGEKENDLEWVNDLVGGIIRTAQPGSEVGSRLHFSIIMSYGAVSNDEDSNLLISQKGINSKLSLLVPNKSYTMKGGKLLNNIRHHCPMLIAQWQEAVTRKDMVETFSFKEFKEHGANLAIPADRFLHEVAFKLWKAPKYGA</sequence>
<dbReference type="OrthoDB" id="1891406at2759"/>
<evidence type="ECO:0008006" key="3">
    <source>
        <dbReference type="Google" id="ProtNLM"/>
    </source>
</evidence>
<dbReference type="AlphaFoldDB" id="A0A9Q0K848"/>
<dbReference type="PANTHER" id="PTHR35506">
    <property type="entry name" value="OS02G0135600 PROTEIN"/>
    <property type="match status" value="1"/>
</dbReference>
<dbReference type="PANTHER" id="PTHR35506:SF1">
    <property type="entry name" value="OS02G0135600 PROTEIN"/>
    <property type="match status" value="1"/>
</dbReference>
<reference evidence="1" key="1">
    <citation type="journal article" date="2023" name="Plant J.">
        <title>The genome of the king protea, Protea cynaroides.</title>
        <authorList>
            <person name="Chang J."/>
            <person name="Duong T.A."/>
            <person name="Schoeman C."/>
            <person name="Ma X."/>
            <person name="Roodt D."/>
            <person name="Barker N."/>
            <person name="Li Z."/>
            <person name="Van de Peer Y."/>
            <person name="Mizrachi E."/>
        </authorList>
    </citation>
    <scope>NUCLEOTIDE SEQUENCE</scope>
    <source>
        <tissue evidence="1">Young leaves</tissue>
    </source>
</reference>
<gene>
    <name evidence="1" type="ORF">NE237_017465</name>
</gene>
<proteinExistence type="predicted"/>
<evidence type="ECO:0000313" key="2">
    <source>
        <dbReference type="Proteomes" id="UP001141806"/>
    </source>
</evidence>